<gene>
    <name evidence="2" type="ORF">SAMN05443547_0010</name>
</gene>
<accession>A0A1M7ZZQ6</accession>
<dbReference type="InterPro" id="IPR019260">
    <property type="entry name" value="DUF2262"/>
</dbReference>
<reference evidence="3" key="1">
    <citation type="submission" date="2016-12" db="EMBL/GenBank/DDBJ databases">
        <authorList>
            <person name="Varghese N."/>
            <person name="Submissions S."/>
        </authorList>
    </citation>
    <scope>NUCLEOTIDE SEQUENCE [LARGE SCALE GENOMIC DNA]</scope>
    <source>
        <strain evidence="3">DSM 18830</strain>
    </source>
</reference>
<evidence type="ECO:0000313" key="2">
    <source>
        <dbReference type="EMBL" id="SHO74351.1"/>
    </source>
</evidence>
<dbReference type="Pfam" id="PF10020">
    <property type="entry name" value="DUF2262"/>
    <property type="match status" value="1"/>
</dbReference>
<protein>
    <recommendedName>
        <fullName evidence="1">DUF2262 domain-containing protein</fullName>
    </recommendedName>
</protein>
<proteinExistence type="predicted"/>
<dbReference type="AlphaFoldDB" id="A0A1M7ZZQ6"/>
<organism evidence="2 3">
    <name type="scientific">Flavobacterium cucumis</name>
    <dbReference type="NCBI Taxonomy" id="416016"/>
    <lineage>
        <taxon>Bacteria</taxon>
        <taxon>Pseudomonadati</taxon>
        <taxon>Bacteroidota</taxon>
        <taxon>Flavobacteriia</taxon>
        <taxon>Flavobacteriales</taxon>
        <taxon>Flavobacteriaceae</taxon>
        <taxon>Flavobacterium</taxon>
    </lineage>
</organism>
<dbReference type="EMBL" id="FRYK01000013">
    <property type="protein sequence ID" value="SHO74351.1"/>
    <property type="molecule type" value="Genomic_DNA"/>
</dbReference>
<evidence type="ECO:0000313" key="3">
    <source>
        <dbReference type="Proteomes" id="UP000184611"/>
    </source>
</evidence>
<feature type="domain" description="DUF2262" evidence="1">
    <location>
        <begin position="196"/>
        <end position="327"/>
    </location>
</feature>
<keyword evidence="3" id="KW-1185">Reference proteome</keyword>
<name>A0A1M7ZZQ6_9FLAO</name>
<dbReference type="Proteomes" id="UP000184611">
    <property type="component" value="Unassembled WGS sequence"/>
</dbReference>
<evidence type="ECO:0000259" key="1">
    <source>
        <dbReference type="Pfam" id="PF10020"/>
    </source>
</evidence>
<sequence length="329" mass="38847">MGIFDFFKKNSNSKQNSDLISKEENDLKFKNSWNYNLMELLKNVRNGNEDEINELLKIYSPLAAVNENFSVFLLFRHFQVEYWNDERSVLNCHPKDENFQYGITIVKTFEDGGGSQHNVYLPNNLSYKKLKIQGNEIEIITNQDKAVKTNVKELRLKLWMKFTEKDIENGYKNLCNEQYENPKKPEVKSTTIKISSLGELIYNEMFEWYEGNFEIENHNFELSIRNTEPEKLKHLISFVDKQMKSKFYKKILLEMEDKMIELKNDVWLGEEEPPITSEDFQKRISINSITFNDDCTSSIYCDDDDIFWGHSIEIYVDKNGKYKDANLAG</sequence>